<comment type="cofactor">
    <cofactor evidence="1">
        <name>Zn(2+)</name>
        <dbReference type="ChEBI" id="CHEBI:29105"/>
    </cofactor>
</comment>
<feature type="domain" description="CMP/dCMP-type deaminase" evidence="5">
    <location>
        <begin position="1"/>
        <end position="103"/>
    </location>
</feature>
<dbReference type="PROSITE" id="PS51747">
    <property type="entry name" value="CYT_DCMP_DEAMINASES_2"/>
    <property type="match status" value="1"/>
</dbReference>
<dbReference type="GO" id="GO:0003723">
    <property type="term" value="F:RNA binding"/>
    <property type="evidence" value="ECO:0007669"/>
    <property type="project" value="TreeGrafter"/>
</dbReference>
<evidence type="ECO:0000259" key="5">
    <source>
        <dbReference type="PROSITE" id="PS51747"/>
    </source>
</evidence>
<evidence type="ECO:0000313" key="7">
    <source>
        <dbReference type="Proteomes" id="UP000694523"/>
    </source>
</evidence>
<protein>
    <submittedName>
        <fullName evidence="6">Apolipoprotein B mRNA editing enzyme, catalytic polypeptide-like 2a</fullName>
    </submittedName>
</protein>
<dbReference type="AlphaFoldDB" id="A0A8C6UGL4"/>
<dbReference type="Gene3D" id="3.40.140.10">
    <property type="entry name" value="Cytidine Deaminase, domain 2"/>
    <property type="match status" value="1"/>
</dbReference>
<dbReference type="PANTHER" id="PTHR13857:SF47">
    <property type="entry name" value="APOLIPOPROTEIN B MRNA EDITING ENZYME, CATALYTIC POLYPEPTIDE-LIKE 2A"/>
    <property type="match status" value="1"/>
</dbReference>
<dbReference type="Ensembl" id="ENSNMLT00000038265.1">
    <property type="protein sequence ID" value="ENSNMLP00000034357.1"/>
    <property type="gene ID" value="ENSNMLG00000021401.1"/>
</dbReference>
<dbReference type="Pfam" id="PF18778">
    <property type="entry name" value="NAD1"/>
    <property type="match status" value="1"/>
</dbReference>
<dbReference type="GO" id="GO:0046872">
    <property type="term" value="F:metal ion binding"/>
    <property type="evidence" value="ECO:0007669"/>
    <property type="project" value="UniProtKB-KW"/>
</dbReference>
<dbReference type="InterPro" id="IPR002125">
    <property type="entry name" value="CMP_dCMP_dom"/>
</dbReference>
<comment type="similarity">
    <text evidence="2">Belongs to the cytidine and deoxycytidylate deaminase family.</text>
</comment>
<organism evidence="6 7">
    <name type="scientific">Neogobius melanostomus</name>
    <name type="common">round goby</name>
    <dbReference type="NCBI Taxonomy" id="47308"/>
    <lineage>
        <taxon>Eukaryota</taxon>
        <taxon>Metazoa</taxon>
        <taxon>Chordata</taxon>
        <taxon>Craniata</taxon>
        <taxon>Vertebrata</taxon>
        <taxon>Euteleostomi</taxon>
        <taxon>Actinopterygii</taxon>
        <taxon>Neopterygii</taxon>
        <taxon>Teleostei</taxon>
        <taxon>Neoteleostei</taxon>
        <taxon>Acanthomorphata</taxon>
        <taxon>Gobiaria</taxon>
        <taxon>Gobiiformes</taxon>
        <taxon>Gobioidei</taxon>
        <taxon>Gobiidae</taxon>
        <taxon>Benthophilinae</taxon>
        <taxon>Neogobiini</taxon>
        <taxon>Neogobius</taxon>
    </lineage>
</organism>
<evidence type="ECO:0000256" key="3">
    <source>
        <dbReference type="ARBA" id="ARBA00022723"/>
    </source>
</evidence>
<dbReference type="CDD" id="cd01283">
    <property type="entry name" value="cytidine_deaminase"/>
    <property type="match status" value="1"/>
</dbReference>
<dbReference type="Proteomes" id="UP000694523">
    <property type="component" value="Unplaced"/>
</dbReference>
<evidence type="ECO:0000256" key="2">
    <source>
        <dbReference type="ARBA" id="ARBA00006576"/>
    </source>
</evidence>
<name>A0A8C6UGL4_9GOBI</name>
<reference evidence="6" key="1">
    <citation type="submission" date="2025-08" db="UniProtKB">
        <authorList>
            <consortium name="Ensembl"/>
        </authorList>
    </citation>
    <scope>IDENTIFICATION</scope>
</reference>
<dbReference type="GO" id="GO:0004126">
    <property type="term" value="F:cytidine deaminase activity"/>
    <property type="evidence" value="ECO:0007669"/>
    <property type="project" value="TreeGrafter"/>
</dbReference>
<proteinExistence type="inferred from homology"/>
<dbReference type="PANTHER" id="PTHR13857">
    <property type="entry name" value="MRNA EDITING ENZYME"/>
    <property type="match status" value="1"/>
</dbReference>
<sequence>GRNKTFLCYLVDRGSADGLLRGTLEDEHAGTHAEEAFFTQCLPNYDPAVKYIITWYVSSSPCAACAAKIAETLKAMKSVKLSIFAARLFEWEEPEIQVGLKSLHAAGCKLRHEEEDVFNLWEDFLQEELNTRLIYSQLT</sequence>
<dbReference type="InterPro" id="IPR050610">
    <property type="entry name" value="APOBEC_Cyt_Deaminase"/>
</dbReference>
<evidence type="ECO:0000256" key="4">
    <source>
        <dbReference type="ARBA" id="ARBA00022801"/>
    </source>
</evidence>
<dbReference type="SUPFAM" id="SSF53927">
    <property type="entry name" value="Cytidine deaminase-like"/>
    <property type="match status" value="1"/>
</dbReference>
<accession>A0A8C6UGL4</accession>
<keyword evidence="7" id="KW-1185">Reference proteome</keyword>
<keyword evidence="3" id="KW-0479">Metal-binding</keyword>
<dbReference type="InterPro" id="IPR016193">
    <property type="entry name" value="Cytidine_deaminase-like"/>
</dbReference>
<reference evidence="6" key="2">
    <citation type="submission" date="2025-09" db="UniProtKB">
        <authorList>
            <consortium name="Ensembl"/>
        </authorList>
    </citation>
    <scope>IDENTIFICATION</scope>
</reference>
<dbReference type="GO" id="GO:0005634">
    <property type="term" value="C:nucleus"/>
    <property type="evidence" value="ECO:0007669"/>
    <property type="project" value="TreeGrafter"/>
</dbReference>
<dbReference type="GO" id="GO:0016554">
    <property type="term" value="P:cytidine to uridine editing"/>
    <property type="evidence" value="ECO:0007669"/>
    <property type="project" value="TreeGrafter"/>
</dbReference>
<evidence type="ECO:0000313" key="6">
    <source>
        <dbReference type="Ensembl" id="ENSNMLP00000034357.1"/>
    </source>
</evidence>
<evidence type="ECO:0000256" key="1">
    <source>
        <dbReference type="ARBA" id="ARBA00001947"/>
    </source>
</evidence>
<dbReference type="GO" id="GO:0005737">
    <property type="term" value="C:cytoplasm"/>
    <property type="evidence" value="ECO:0007669"/>
    <property type="project" value="TreeGrafter"/>
</dbReference>
<keyword evidence="4" id="KW-0378">Hydrolase</keyword>